<dbReference type="Proteomes" id="UP001230051">
    <property type="component" value="Unassembled WGS sequence"/>
</dbReference>
<evidence type="ECO:0000313" key="29">
    <source>
        <dbReference type="Proteomes" id="UP001230051"/>
    </source>
</evidence>
<dbReference type="FunFam" id="4.10.900.10:FF:000001">
    <property type="entry name" value="Cadherin 2"/>
    <property type="match status" value="1"/>
</dbReference>
<feature type="domain" description="Cadherin" evidence="27">
    <location>
        <begin position="273"/>
        <end position="383"/>
    </location>
</feature>
<dbReference type="Gene3D" id="4.10.900.10">
    <property type="entry name" value="TCF3-CBD (Catenin binding domain)"/>
    <property type="match status" value="1"/>
</dbReference>
<dbReference type="GO" id="GO:0034332">
    <property type="term" value="P:adherens junction organization"/>
    <property type="evidence" value="ECO:0007669"/>
    <property type="project" value="UniProtKB-ARBA"/>
</dbReference>
<dbReference type="GO" id="GO:0008013">
    <property type="term" value="F:beta-catenin binding"/>
    <property type="evidence" value="ECO:0007669"/>
    <property type="project" value="TreeGrafter"/>
</dbReference>
<protein>
    <recommendedName>
        <fullName evidence="20">Cadherin-1</fullName>
    </recommendedName>
</protein>
<keyword evidence="18 25" id="KW-0472">Membrane</keyword>
<dbReference type="GO" id="GO:0007156">
    <property type="term" value="P:homophilic cell adhesion via plasma membrane adhesion molecules"/>
    <property type="evidence" value="ECO:0007669"/>
    <property type="project" value="InterPro"/>
</dbReference>
<dbReference type="Pfam" id="PF01049">
    <property type="entry name" value="CADH_Y-type_LIR"/>
    <property type="match status" value="1"/>
</dbReference>
<feature type="chain" id="PRO_5042079000" description="Cadherin-1" evidence="26">
    <location>
        <begin position="22"/>
        <end position="888"/>
    </location>
</feature>
<dbReference type="GO" id="GO:0005912">
    <property type="term" value="C:adherens junction"/>
    <property type="evidence" value="ECO:0007669"/>
    <property type="project" value="UniProtKB-SubCell"/>
</dbReference>
<keyword evidence="17" id="KW-0333">Golgi apparatus</keyword>
<keyword evidence="14 22" id="KW-0130">Cell adhesion</keyword>
<evidence type="ECO:0000256" key="13">
    <source>
        <dbReference type="ARBA" id="ARBA00022837"/>
    </source>
</evidence>
<feature type="region of interest" description="Disordered" evidence="24">
    <location>
        <begin position="118"/>
        <end position="146"/>
    </location>
</feature>
<evidence type="ECO:0000256" key="4">
    <source>
        <dbReference type="ARBA" id="ARBA00004536"/>
    </source>
</evidence>
<evidence type="ECO:0000256" key="15">
    <source>
        <dbReference type="ARBA" id="ARBA00022949"/>
    </source>
</evidence>
<comment type="subcellular location">
    <subcellularLocation>
        <location evidence="4">Cell junction</location>
        <location evidence="4">Adherens junction</location>
    </subcellularLocation>
    <subcellularLocation>
        <location evidence="2 22">Cell membrane</location>
        <topology evidence="2 22">Single-pass type I membrane protein</topology>
    </subcellularLocation>
    <subcellularLocation>
        <location evidence="3">Cytoplasm</location>
    </subcellularLocation>
    <subcellularLocation>
        <location evidence="1">Endosome</location>
    </subcellularLocation>
    <subcellularLocation>
        <location evidence="5">Golgi apparatus</location>
        <location evidence="5">trans-Golgi network</location>
    </subcellularLocation>
</comment>
<feature type="compositionally biased region" description="Basic residues" evidence="24">
    <location>
        <begin position="120"/>
        <end position="134"/>
    </location>
</feature>
<dbReference type="InterPro" id="IPR027397">
    <property type="entry name" value="Catenin-bd_sf"/>
</dbReference>
<feature type="domain" description="Cadherin" evidence="27">
    <location>
        <begin position="165"/>
        <end position="272"/>
    </location>
</feature>
<dbReference type="GO" id="GO:0016342">
    <property type="term" value="C:catenin complex"/>
    <property type="evidence" value="ECO:0007669"/>
    <property type="project" value="TreeGrafter"/>
</dbReference>
<evidence type="ECO:0000256" key="2">
    <source>
        <dbReference type="ARBA" id="ARBA00004251"/>
    </source>
</evidence>
<dbReference type="PROSITE" id="PS50268">
    <property type="entry name" value="CADHERIN_2"/>
    <property type="match status" value="4"/>
</dbReference>
<feature type="compositionally biased region" description="Low complexity" evidence="24">
    <location>
        <begin position="849"/>
        <end position="861"/>
    </location>
</feature>
<keyword evidence="15" id="KW-0965">Cell junction</keyword>
<evidence type="ECO:0000256" key="14">
    <source>
        <dbReference type="ARBA" id="ARBA00022889"/>
    </source>
</evidence>
<evidence type="ECO:0000256" key="11">
    <source>
        <dbReference type="ARBA" id="ARBA00022737"/>
    </source>
</evidence>
<comment type="function">
    <text evidence="23">Cadherins are calcium-dependent cell adhesion proteins.</text>
</comment>
<sequence>MGINSFGVILLLVQIWIGGFCEEAAQCQPGFSSDHFLFKVNRGELERGRVIGKVNFDDCTGRKVVLYNSDDSRFDVDTDGTIKLKRRVKLHDGHKSFAVHAWDTKGKRTSTRVTVENEKRRRYSHHRDHDHHAKQNSSTNVQSSNQVQVLTFPQSSIGLKRQKRDWVIPPISVSENERGPFPKFVVQIKSNRAKEITVYYSITGPGADAPPEGLFTITRTGGELYVTQPLDRESQAQYILMSHAVDINGKTIEDPMEIIIKVTDQNDNRPEFTMNTFLGSISEGSAVGSVVMKVTATDKDDPTMDNGIIGYSILNQEPKEPHSPMFSINKSGTISLVATGLDREKVAEYKLIIQAADMDGNGLSTTATAIITVTDQNDQAPQFKTAQETVSVPENEVGVLVTKLAVTDLDVPHTPAWNAKYTIVRGNTGNVFNITTEPSSNDGILKTAKGLDYETTRQYTLFVTVENEEPFTSTLPTATATITVNVEDVNEAPIFNPLVKKVVVEENMPVGNTVAVYTATDPDKEMKQTVTYRMGNDPAGWLEINNNGVIKAKQTMDRESPFVKNNTYTALFLALDNASPPATGTGTLVVELTDVNDNSPEIVEREVRFCNKETVPQILNVLDKDTPVYAGPFKVQVLRDEEKNWTATMNDKGEHIILTMAKELKQNDYLVILRVFDTDNKYQDSTIKAMVCDCKGADFSCRNKISDAGFGLPAVLGILGAVLALLILLLVLLLLLRRRKTTKKEPLLPEDDIRDNVFYYDEEGGGEEDQEYDLSQLHRGLDARPDVFRNDEVPTGNAVPQYPYRALPANPEDIGNFIDDNLKAADNDPTAPPYDSLLVFDYEGGGSEAGSVSSLNSSSSGDDQDYDCLNEWGPRFKKLADMYGGGED</sequence>
<dbReference type="InterPro" id="IPR014868">
    <property type="entry name" value="Cadherin_pro_dom"/>
</dbReference>
<keyword evidence="7" id="KW-0963">Cytoplasm</keyword>
<evidence type="ECO:0000256" key="8">
    <source>
        <dbReference type="ARBA" id="ARBA00022692"/>
    </source>
</evidence>
<dbReference type="AlphaFoldDB" id="A0AAD8D3U3"/>
<dbReference type="GO" id="GO:0007398">
    <property type="term" value="P:ectoderm development"/>
    <property type="evidence" value="ECO:0007669"/>
    <property type="project" value="UniProtKB-ARBA"/>
</dbReference>
<evidence type="ECO:0000313" key="28">
    <source>
        <dbReference type="EMBL" id="KAK1161976.1"/>
    </source>
</evidence>
<dbReference type="GO" id="GO:0001764">
    <property type="term" value="P:neuron migration"/>
    <property type="evidence" value="ECO:0007669"/>
    <property type="project" value="UniProtKB-ARBA"/>
</dbReference>
<evidence type="ECO:0000256" key="26">
    <source>
        <dbReference type="SAM" id="SignalP"/>
    </source>
</evidence>
<dbReference type="PROSITE" id="PS00232">
    <property type="entry name" value="CADHERIN_1"/>
    <property type="match status" value="1"/>
</dbReference>
<keyword evidence="11" id="KW-0677">Repeat</keyword>
<dbReference type="GO" id="GO:0005509">
    <property type="term" value="F:calcium ion binding"/>
    <property type="evidence" value="ECO:0007669"/>
    <property type="project" value="UniProtKB-UniRule"/>
</dbReference>
<proteinExistence type="predicted"/>
<evidence type="ECO:0000256" key="24">
    <source>
        <dbReference type="SAM" id="MobiDB-lite"/>
    </source>
</evidence>
<evidence type="ECO:0000256" key="25">
    <source>
        <dbReference type="SAM" id="Phobius"/>
    </source>
</evidence>
<dbReference type="SUPFAM" id="SSF49313">
    <property type="entry name" value="Cadherin-like"/>
    <property type="match status" value="6"/>
</dbReference>
<evidence type="ECO:0000256" key="3">
    <source>
        <dbReference type="ARBA" id="ARBA00004496"/>
    </source>
</evidence>
<keyword evidence="19" id="KW-0325">Glycoprotein</keyword>
<dbReference type="PANTHER" id="PTHR24027:SF319">
    <property type="entry name" value="CADHERIN-1"/>
    <property type="match status" value="1"/>
</dbReference>
<evidence type="ECO:0000256" key="7">
    <source>
        <dbReference type="ARBA" id="ARBA00022490"/>
    </source>
</evidence>
<keyword evidence="9" id="KW-0479">Metal-binding</keyword>
<organism evidence="28 29">
    <name type="scientific">Acipenser oxyrinchus oxyrinchus</name>
    <dbReference type="NCBI Taxonomy" id="40147"/>
    <lineage>
        <taxon>Eukaryota</taxon>
        <taxon>Metazoa</taxon>
        <taxon>Chordata</taxon>
        <taxon>Craniata</taxon>
        <taxon>Vertebrata</taxon>
        <taxon>Euteleostomi</taxon>
        <taxon>Actinopterygii</taxon>
        <taxon>Chondrostei</taxon>
        <taxon>Acipenseriformes</taxon>
        <taxon>Acipenseridae</taxon>
        <taxon>Acipenser</taxon>
    </lineage>
</organism>
<dbReference type="GO" id="GO:0030010">
    <property type="term" value="P:establishment of cell polarity"/>
    <property type="evidence" value="ECO:0007669"/>
    <property type="project" value="UniProtKB-ARBA"/>
</dbReference>
<dbReference type="GO" id="GO:0000902">
    <property type="term" value="P:cell morphogenesis"/>
    <property type="evidence" value="ECO:0007669"/>
    <property type="project" value="TreeGrafter"/>
</dbReference>
<dbReference type="Gene3D" id="2.60.40.60">
    <property type="entry name" value="Cadherins"/>
    <property type="match status" value="6"/>
</dbReference>
<evidence type="ECO:0000259" key="27">
    <source>
        <dbReference type="PROSITE" id="PS50268"/>
    </source>
</evidence>
<dbReference type="GO" id="GO:0005794">
    <property type="term" value="C:Golgi apparatus"/>
    <property type="evidence" value="ECO:0007669"/>
    <property type="project" value="UniProtKB-SubCell"/>
</dbReference>
<evidence type="ECO:0000256" key="9">
    <source>
        <dbReference type="ARBA" id="ARBA00022723"/>
    </source>
</evidence>
<evidence type="ECO:0000256" key="10">
    <source>
        <dbReference type="ARBA" id="ARBA00022729"/>
    </source>
</evidence>
<dbReference type="GO" id="GO:0007043">
    <property type="term" value="P:cell-cell junction assembly"/>
    <property type="evidence" value="ECO:0007669"/>
    <property type="project" value="TreeGrafter"/>
</dbReference>
<dbReference type="PRINTS" id="PR00205">
    <property type="entry name" value="CADHERIN"/>
</dbReference>
<dbReference type="FunFam" id="2.60.40.60:FF:000019">
    <property type="entry name" value="Cadherin 2"/>
    <property type="match status" value="1"/>
</dbReference>
<keyword evidence="29" id="KW-1185">Reference proteome</keyword>
<dbReference type="InterPro" id="IPR039808">
    <property type="entry name" value="Cadherin"/>
</dbReference>
<dbReference type="SMART" id="SM00112">
    <property type="entry name" value="CA"/>
    <property type="match status" value="4"/>
</dbReference>
<dbReference type="EMBL" id="JAGXEW010000017">
    <property type="protein sequence ID" value="KAK1161976.1"/>
    <property type="molecule type" value="Genomic_DNA"/>
</dbReference>
<evidence type="ECO:0000256" key="19">
    <source>
        <dbReference type="ARBA" id="ARBA00023180"/>
    </source>
</evidence>
<feature type="transmembrane region" description="Helical" evidence="25">
    <location>
        <begin position="710"/>
        <end position="736"/>
    </location>
</feature>
<feature type="signal peptide" evidence="26">
    <location>
        <begin position="1"/>
        <end position="21"/>
    </location>
</feature>
<dbReference type="PANTHER" id="PTHR24027">
    <property type="entry name" value="CADHERIN-23"/>
    <property type="match status" value="1"/>
</dbReference>
<dbReference type="InterPro" id="IPR002126">
    <property type="entry name" value="Cadherin-like_dom"/>
</dbReference>
<dbReference type="GO" id="GO:0045296">
    <property type="term" value="F:cadherin binding"/>
    <property type="evidence" value="ECO:0007669"/>
    <property type="project" value="TreeGrafter"/>
</dbReference>
<feature type="domain" description="Cadherin" evidence="27">
    <location>
        <begin position="496"/>
        <end position="602"/>
    </location>
</feature>
<accession>A0AAD8D3U3</accession>
<dbReference type="GO" id="GO:0044331">
    <property type="term" value="P:cell-cell adhesion mediated by cadherin"/>
    <property type="evidence" value="ECO:0007669"/>
    <property type="project" value="TreeGrafter"/>
</dbReference>
<evidence type="ECO:0000256" key="5">
    <source>
        <dbReference type="ARBA" id="ARBA00004601"/>
    </source>
</evidence>
<comment type="caution">
    <text evidence="28">The sequence shown here is derived from an EMBL/GenBank/DDBJ whole genome shotgun (WGS) entry which is preliminary data.</text>
</comment>
<evidence type="ECO:0000256" key="23">
    <source>
        <dbReference type="RuleBase" id="RU004357"/>
    </source>
</evidence>
<dbReference type="Pfam" id="PF00028">
    <property type="entry name" value="Cadherin"/>
    <property type="match status" value="4"/>
</dbReference>
<evidence type="ECO:0000256" key="16">
    <source>
        <dbReference type="ARBA" id="ARBA00022989"/>
    </source>
</evidence>
<dbReference type="GO" id="GO:0001841">
    <property type="term" value="P:neural tube formation"/>
    <property type="evidence" value="ECO:0007669"/>
    <property type="project" value="UniProtKB-ARBA"/>
</dbReference>
<keyword evidence="6" id="KW-1003">Cell membrane</keyword>
<evidence type="ECO:0000256" key="6">
    <source>
        <dbReference type="ARBA" id="ARBA00022475"/>
    </source>
</evidence>
<keyword evidence="8 22" id="KW-0812">Transmembrane</keyword>
<keyword evidence="16 25" id="KW-1133">Transmembrane helix</keyword>
<reference evidence="28" key="1">
    <citation type="submission" date="2022-02" db="EMBL/GenBank/DDBJ databases">
        <title>Atlantic sturgeon de novo genome assembly.</title>
        <authorList>
            <person name="Stock M."/>
            <person name="Klopp C."/>
            <person name="Guiguen Y."/>
            <person name="Cabau C."/>
            <person name="Parinello H."/>
            <person name="Santidrian Yebra-Pimentel E."/>
            <person name="Kuhl H."/>
            <person name="Dirks R.P."/>
            <person name="Guessner J."/>
            <person name="Wuertz S."/>
            <person name="Du K."/>
            <person name="Schartl M."/>
        </authorList>
    </citation>
    <scope>NUCLEOTIDE SEQUENCE</scope>
    <source>
        <strain evidence="28">STURGEONOMICS-FGT-2020</strain>
        <tissue evidence="28">Whole blood</tissue>
    </source>
</reference>
<dbReference type="GO" id="GO:0016339">
    <property type="term" value="P:calcium-dependent cell-cell adhesion via plasma membrane cell adhesion molecules"/>
    <property type="evidence" value="ECO:0007669"/>
    <property type="project" value="TreeGrafter"/>
</dbReference>
<dbReference type="GO" id="GO:0042074">
    <property type="term" value="P:cell migration involved in gastrulation"/>
    <property type="evidence" value="ECO:0007669"/>
    <property type="project" value="UniProtKB-ARBA"/>
</dbReference>
<evidence type="ECO:0000256" key="18">
    <source>
        <dbReference type="ARBA" id="ARBA00023136"/>
    </source>
</evidence>
<evidence type="ECO:0000256" key="17">
    <source>
        <dbReference type="ARBA" id="ARBA00023034"/>
    </source>
</evidence>
<dbReference type="GO" id="GO:0060027">
    <property type="term" value="P:convergent extension involved in gastrulation"/>
    <property type="evidence" value="ECO:0007669"/>
    <property type="project" value="UniProtKB-ARBA"/>
</dbReference>
<gene>
    <name evidence="28" type="ORF">AOXY_G18235</name>
</gene>
<dbReference type="FunFam" id="2.60.40.60:FF:000011">
    <property type="entry name" value="Cadherin 1"/>
    <property type="match status" value="1"/>
</dbReference>
<keyword evidence="13 21" id="KW-0106">Calcium</keyword>
<dbReference type="InterPro" id="IPR000233">
    <property type="entry name" value="Cadherin_Y-type_LIR"/>
</dbReference>
<evidence type="ECO:0000256" key="1">
    <source>
        <dbReference type="ARBA" id="ARBA00004177"/>
    </source>
</evidence>
<dbReference type="GO" id="GO:0005768">
    <property type="term" value="C:endosome"/>
    <property type="evidence" value="ECO:0007669"/>
    <property type="project" value="UniProtKB-SubCell"/>
</dbReference>
<dbReference type="SMART" id="SM01055">
    <property type="entry name" value="Cadherin_pro"/>
    <property type="match status" value="1"/>
</dbReference>
<evidence type="ECO:0000256" key="20">
    <source>
        <dbReference type="ARBA" id="ARBA00023893"/>
    </source>
</evidence>
<feature type="domain" description="Cadherin" evidence="27">
    <location>
        <begin position="384"/>
        <end position="495"/>
    </location>
</feature>
<dbReference type="InterPro" id="IPR020894">
    <property type="entry name" value="Cadherin_CS"/>
</dbReference>
<dbReference type="InterPro" id="IPR015919">
    <property type="entry name" value="Cadherin-like_sf"/>
</dbReference>
<feature type="region of interest" description="Disordered" evidence="24">
    <location>
        <begin position="847"/>
        <end position="866"/>
    </location>
</feature>
<feature type="compositionally biased region" description="Low complexity" evidence="24">
    <location>
        <begin position="135"/>
        <end position="146"/>
    </location>
</feature>
<dbReference type="FunFam" id="2.60.40.60:FF:000027">
    <property type="entry name" value="Cadherin 2"/>
    <property type="match status" value="1"/>
</dbReference>
<dbReference type="Pfam" id="PF08758">
    <property type="entry name" value="Cadherin_pro"/>
    <property type="match status" value="1"/>
</dbReference>
<name>A0AAD8D3U3_ACIOX</name>
<evidence type="ECO:0000256" key="12">
    <source>
        <dbReference type="ARBA" id="ARBA00022753"/>
    </source>
</evidence>
<dbReference type="CDD" id="cd11304">
    <property type="entry name" value="Cadherin_repeat"/>
    <property type="match status" value="3"/>
</dbReference>
<keyword evidence="10 26" id="KW-0732">Signal</keyword>
<keyword evidence="12" id="KW-0967">Endosome</keyword>
<dbReference type="FunFam" id="2.60.40.60:FF:000022">
    <property type="entry name" value="Cadherin 2"/>
    <property type="match status" value="1"/>
</dbReference>
<dbReference type="FunFam" id="2.60.40.60:FF:000191">
    <property type="entry name" value="Cadherin 1"/>
    <property type="match status" value="1"/>
</dbReference>
<evidence type="ECO:0000256" key="21">
    <source>
        <dbReference type="PROSITE-ProRule" id="PRU00043"/>
    </source>
</evidence>
<evidence type="ECO:0000256" key="22">
    <source>
        <dbReference type="RuleBase" id="RU003318"/>
    </source>
</evidence>